<keyword evidence="3" id="KW-0808">Transferase</keyword>
<dbReference type="AlphaFoldDB" id="A0A2S6GS76"/>
<name>A0A2S6GS76_9PSEU</name>
<feature type="region of interest" description="Disordered" evidence="8">
    <location>
        <begin position="512"/>
        <end position="557"/>
    </location>
</feature>
<feature type="compositionally biased region" description="Low complexity" evidence="8">
    <location>
        <begin position="11"/>
        <end position="22"/>
    </location>
</feature>
<feature type="transmembrane region" description="Helical" evidence="9">
    <location>
        <begin position="236"/>
        <end position="268"/>
    </location>
</feature>
<dbReference type="GO" id="GO:0005886">
    <property type="term" value="C:plasma membrane"/>
    <property type="evidence" value="ECO:0007669"/>
    <property type="project" value="UniProtKB-SubCell"/>
</dbReference>
<protein>
    <submittedName>
        <fullName evidence="10">Putative membrane protein</fullName>
    </submittedName>
</protein>
<dbReference type="InterPro" id="IPR018584">
    <property type="entry name" value="GT87"/>
</dbReference>
<dbReference type="GO" id="GO:0016758">
    <property type="term" value="F:hexosyltransferase activity"/>
    <property type="evidence" value="ECO:0007669"/>
    <property type="project" value="InterPro"/>
</dbReference>
<evidence type="ECO:0000313" key="10">
    <source>
        <dbReference type="EMBL" id="PPK68027.1"/>
    </source>
</evidence>
<organism evidence="10 11">
    <name type="scientific">Actinokineospora auranticolor</name>
    <dbReference type="NCBI Taxonomy" id="155976"/>
    <lineage>
        <taxon>Bacteria</taxon>
        <taxon>Bacillati</taxon>
        <taxon>Actinomycetota</taxon>
        <taxon>Actinomycetes</taxon>
        <taxon>Pseudonocardiales</taxon>
        <taxon>Pseudonocardiaceae</taxon>
        <taxon>Actinokineospora</taxon>
    </lineage>
</organism>
<dbReference type="Proteomes" id="UP000239203">
    <property type="component" value="Unassembled WGS sequence"/>
</dbReference>
<keyword evidence="5 9" id="KW-1133">Transmembrane helix</keyword>
<comment type="caution">
    <text evidence="10">The sequence shown here is derived from an EMBL/GenBank/DDBJ whole genome shotgun (WGS) entry which is preliminary data.</text>
</comment>
<evidence type="ECO:0000256" key="7">
    <source>
        <dbReference type="ARBA" id="ARBA00024033"/>
    </source>
</evidence>
<comment type="subcellular location">
    <subcellularLocation>
        <location evidence="1">Cell membrane</location>
        <topology evidence="1">Multi-pass membrane protein</topology>
    </subcellularLocation>
</comment>
<dbReference type="EMBL" id="PTIX01000006">
    <property type="protein sequence ID" value="PPK68027.1"/>
    <property type="molecule type" value="Genomic_DNA"/>
</dbReference>
<evidence type="ECO:0000256" key="9">
    <source>
        <dbReference type="SAM" id="Phobius"/>
    </source>
</evidence>
<proteinExistence type="inferred from homology"/>
<accession>A0A2S6GS76</accession>
<feature type="transmembrane region" description="Helical" evidence="9">
    <location>
        <begin position="478"/>
        <end position="501"/>
    </location>
</feature>
<keyword evidence="4 9" id="KW-0812">Transmembrane</keyword>
<evidence type="ECO:0000256" key="2">
    <source>
        <dbReference type="ARBA" id="ARBA00022475"/>
    </source>
</evidence>
<evidence type="ECO:0000256" key="5">
    <source>
        <dbReference type="ARBA" id="ARBA00022989"/>
    </source>
</evidence>
<evidence type="ECO:0000256" key="1">
    <source>
        <dbReference type="ARBA" id="ARBA00004651"/>
    </source>
</evidence>
<evidence type="ECO:0000256" key="6">
    <source>
        <dbReference type="ARBA" id="ARBA00023136"/>
    </source>
</evidence>
<gene>
    <name evidence="10" type="ORF">CLV40_106260</name>
</gene>
<dbReference type="InterPro" id="IPR016570">
    <property type="entry name" value="UCP010361"/>
</dbReference>
<reference evidence="10 11" key="1">
    <citation type="submission" date="2018-02" db="EMBL/GenBank/DDBJ databases">
        <title>Genomic Encyclopedia of Archaeal and Bacterial Type Strains, Phase II (KMG-II): from individual species to whole genera.</title>
        <authorList>
            <person name="Goeker M."/>
        </authorList>
    </citation>
    <scope>NUCLEOTIDE SEQUENCE [LARGE SCALE GENOMIC DNA]</scope>
    <source>
        <strain evidence="10 11">YU 961-1</strain>
    </source>
</reference>
<feature type="region of interest" description="Disordered" evidence="8">
    <location>
        <begin position="1"/>
        <end position="67"/>
    </location>
</feature>
<keyword evidence="11" id="KW-1185">Reference proteome</keyword>
<keyword evidence="6 9" id="KW-0472">Membrane</keyword>
<keyword evidence="2" id="KW-1003">Cell membrane</keyword>
<feature type="compositionally biased region" description="Polar residues" evidence="8">
    <location>
        <begin position="30"/>
        <end position="40"/>
    </location>
</feature>
<feature type="transmembrane region" description="Helical" evidence="9">
    <location>
        <begin position="309"/>
        <end position="332"/>
    </location>
</feature>
<dbReference type="Pfam" id="PF09594">
    <property type="entry name" value="GT87"/>
    <property type="match status" value="1"/>
</dbReference>
<comment type="similarity">
    <text evidence="7">Belongs to the glycosyltransferase 87 family.</text>
</comment>
<feature type="transmembrane region" description="Helical" evidence="9">
    <location>
        <begin position="203"/>
        <end position="224"/>
    </location>
</feature>
<evidence type="ECO:0000256" key="8">
    <source>
        <dbReference type="SAM" id="MobiDB-lite"/>
    </source>
</evidence>
<sequence>MTPRPDEVESPAGAARAPEAPGDTGPGTRESASPSGVSDTDSLDPDERVRPSWSESLARNATRPLGGPLGEHAVVGRHWFWTPLRVGLLLALLALVVSWFGKSACVQQYDTGDKLALDWRSSRPYVAMCYSDIVPLYTAERLDKPETFPYETSWVDDEGKPTAHTRYMEYPVVTGMFQWVNAKITAGWVTKSEEGWLPTALPVVIYFSISAFWLALAWLVTVWCTGRTARHRPWDAAFIALSPLVLVHAFTNFDTLATACAAGALLAWSRKKPVLAGVLLGLGIATKLYPLFLLGPLLILCLRTGRMKAWWQATAGAVVTWLACNLWLILLYPEGWAEFFRLNSERGADPDSLYNVVMKFTGWEGFDGPLPWGESPQWLNLVSAALFVVLCAGIAYIGLQAVNRPRLAQLSFLVVSAFLLTNKVWSPQYSLWLVPLAVLALPRWKLLLAWMTIDALVWAPRMMYYLGENNKGLPEEWFLGMVVLRDLAVIGLCVLVIYEIYHPALDRARRRVDEDPGGGVFEDAPDKFVIGGRKPRSGTVSDHDDVPGEPVPAPVGT</sequence>
<feature type="transmembrane region" description="Helical" evidence="9">
    <location>
        <begin position="378"/>
        <end position="399"/>
    </location>
</feature>
<feature type="transmembrane region" description="Helical" evidence="9">
    <location>
        <begin position="79"/>
        <end position="100"/>
    </location>
</feature>
<feature type="transmembrane region" description="Helical" evidence="9">
    <location>
        <begin position="274"/>
        <end position="302"/>
    </location>
</feature>
<dbReference type="PIRSF" id="PIRSF010361">
    <property type="entry name" value="UCP010361"/>
    <property type="match status" value="1"/>
</dbReference>
<evidence type="ECO:0000313" key="11">
    <source>
        <dbReference type="Proteomes" id="UP000239203"/>
    </source>
</evidence>
<dbReference type="OrthoDB" id="3348156at2"/>
<evidence type="ECO:0000256" key="3">
    <source>
        <dbReference type="ARBA" id="ARBA00022679"/>
    </source>
</evidence>
<evidence type="ECO:0000256" key="4">
    <source>
        <dbReference type="ARBA" id="ARBA00022692"/>
    </source>
</evidence>